<keyword evidence="2" id="KW-1185">Reference proteome</keyword>
<gene>
    <name evidence="1" type="ORF">N789_14120</name>
</gene>
<evidence type="ECO:0000313" key="2">
    <source>
        <dbReference type="Proteomes" id="UP000029385"/>
    </source>
</evidence>
<evidence type="ECO:0000313" key="1">
    <source>
        <dbReference type="EMBL" id="KFN42323.1"/>
    </source>
</evidence>
<dbReference type="STRING" id="1121015.GCA_000420545_01674"/>
<protein>
    <submittedName>
        <fullName evidence="1">Uncharacterized protein</fullName>
    </submittedName>
</protein>
<dbReference type="PATRIC" id="fig|1121015.4.peg.2291"/>
<proteinExistence type="predicted"/>
<dbReference type="AlphaFoldDB" id="A0A091AQ78"/>
<comment type="caution">
    <text evidence="1">The sequence shown here is derived from an EMBL/GenBank/DDBJ whole genome shotgun (WGS) entry which is preliminary data.</text>
</comment>
<dbReference type="RefSeq" id="WP_245559059.1">
    <property type="nucleotide sequence ID" value="NZ_ATVD01000003.1"/>
</dbReference>
<dbReference type="eggNOG" id="ENOG5033JMQ">
    <property type="taxonomic scope" value="Bacteria"/>
</dbReference>
<name>A0A091AQ78_9GAMM</name>
<dbReference type="EMBL" id="AVCI01000011">
    <property type="protein sequence ID" value="KFN42323.1"/>
    <property type="molecule type" value="Genomic_DNA"/>
</dbReference>
<sequence length="176" mass="19603">MIYDITRKMLNATAQNVMTFAMHVAERYLEQVHPDFRQVKFREDLVASAKSNAQILDRYMKGTVKVLPADLEDAWVDALPEPYRSDCERELAARRGRYSEKRIEATAHGEAIGLADLATQFGELVTALGPALSDGRITESDLPHARRIVAEADDLISAVLATRRNVAGLLQEMPHG</sequence>
<dbReference type="Proteomes" id="UP000029385">
    <property type="component" value="Unassembled WGS sequence"/>
</dbReference>
<reference evidence="1 2" key="1">
    <citation type="submission" date="2013-09" db="EMBL/GenBank/DDBJ databases">
        <title>Genome sequencing of Arenimonas oryziterrae.</title>
        <authorList>
            <person name="Chen F."/>
            <person name="Wang G."/>
        </authorList>
    </citation>
    <scope>NUCLEOTIDE SEQUENCE [LARGE SCALE GENOMIC DNA]</scope>
    <source>
        <strain evidence="1 2">YC6267</strain>
    </source>
</reference>
<organism evidence="1 2">
    <name type="scientific">Arenimonas oryziterrae DSM 21050 = YC6267</name>
    <dbReference type="NCBI Taxonomy" id="1121015"/>
    <lineage>
        <taxon>Bacteria</taxon>
        <taxon>Pseudomonadati</taxon>
        <taxon>Pseudomonadota</taxon>
        <taxon>Gammaproteobacteria</taxon>
        <taxon>Lysobacterales</taxon>
        <taxon>Lysobacteraceae</taxon>
        <taxon>Arenimonas</taxon>
    </lineage>
</organism>
<accession>A0A091AQ78</accession>